<dbReference type="RefSeq" id="WP_152229859.1">
    <property type="nucleotide sequence ID" value="NZ_BAAAOT010000001.1"/>
</dbReference>
<protein>
    <submittedName>
        <fullName evidence="1">DUF4280 domain-containing protein</fullName>
    </submittedName>
</protein>
<reference evidence="1 2" key="1">
    <citation type="submission" date="2019-10" db="EMBL/GenBank/DDBJ databases">
        <title>Georgenia wutianyii sp. nov. and Georgenia yuyongxinii sp. nov. isolated from plateau pika (Ochotona curzoniae) in the Qinghai-Tibet plateau of China.</title>
        <authorList>
            <person name="Tian Z."/>
        </authorList>
    </citation>
    <scope>NUCLEOTIDE SEQUENCE [LARGE SCALE GENOMIC DNA]</scope>
    <source>
        <strain evidence="1 2">JCM 15130</strain>
    </source>
</reference>
<dbReference type="Proteomes" id="UP000429644">
    <property type="component" value="Unassembled WGS sequence"/>
</dbReference>
<name>A0A7J9URQ6_9MICO</name>
<dbReference type="Gene3D" id="2.60.200.60">
    <property type="match status" value="1"/>
</dbReference>
<proteinExistence type="predicted"/>
<gene>
    <name evidence="1" type="ORF">GB882_01335</name>
</gene>
<evidence type="ECO:0000313" key="2">
    <source>
        <dbReference type="Proteomes" id="UP000429644"/>
    </source>
</evidence>
<dbReference type="InterPro" id="IPR025460">
    <property type="entry name" value="DUF4280"/>
</dbReference>
<dbReference type="EMBL" id="WHPD01000298">
    <property type="protein sequence ID" value="MPV87295.1"/>
    <property type="molecule type" value="Genomic_DNA"/>
</dbReference>
<dbReference type="AlphaFoldDB" id="A0A7J9URQ6"/>
<sequence>MGKPAAVATAMLQCSFGVAPTVLNVLPLSRVMIEGRPAATITDSAPLVNIPTFGMCQTPSNPTVAAATAAAFGALTPMPCVPVTGTPWVGGATTTLVGGKPALTAGATCTCAYGGVIQILFPGAVRTTEG</sequence>
<dbReference type="OrthoDB" id="4825649at2"/>
<dbReference type="Pfam" id="PF14107">
    <property type="entry name" value="DUF4280"/>
    <property type="match status" value="1"/>
</dbReference>
<accession>A0A7J9URQ6</accession>
<organism evidence="1 2">
    <name type="scientific">Georgenia ruanii</name>
    <dbReference type="NCBI Taxonomy" id="348442"/>
    <lineage>
        <taxon>Bacteria</taxon>
        <taxon>Bacillati</taxon>
        <taxon>Actinomycetota</taxon>
        <taxon>Actinomycetes</taxon>
        <taxon>Micrococcales</taxon>
        <taxon>Bogoriellaceae</taxon>
        <taxon>Georgenia</taxon>
    </lineage>
</organism>
<evidence type="ECO:0000313" key="1">
    <source>
        <dbReference type="EMBL" id="MPV87295.1"/>
    </source>
</evidence>
<comment type="caution">
    <text evidence="1">The sequence shown here is derived from an EMBL/GenBank/DDBJ whole genome shotgun (WGS) entry which is preliminary data.</text>
</comment>
<keyword evidence="2" id="KW-1185">Reference proteome</keyword>